<dbReference type="CDD" id="cd13127">
    <property type="entry name" value="MATE_tuaB_like"/>
    <property type="match status" value="1"/>
</dbReference>
<proteinExistence type="inferred from homology"/>
<feature type="transmembrane region" description="Helical" evidence="7">
    <location>
        <begin position="380"/>
        <end position="404"/>
    </location>
</feature>
<evidence type="ECO:0000256" key="3">
    <source>
        <dbReference type="ARBA" id="ARBA00022475"/>
    </source>
</evidence>
<feature type="transmembrane region" description="Helical" evidence="7">
    <location>
        <begin position="289"/>
        <end position="316"/>
    </location>
</feature>
<reference evidence="8 9" key="1">
    <citation type="journal article" date="2011" name="Appl. Environ. Microbiol.">
        <title>Methanogenic archaea isolated from Taiwan's Chelungpu fault.</title>
        <authorList>
            <person name="Wu S.Y."/>
            <person name="Lai M.C."/>
        </authorList>
    </citation>
    <scope>NUCLEOTIDE SEQUENCE [LARGE SCALE GENOMIC DNA]</scope>
    <source>
        <strain evidence="8 9">St545Mb</strain>
    </source>
</reference>
<feature type="transmembrane region" description="Helical" evidence="7">
    <location>
        <begin position="354"/>
        <end position="374"/>
    </location>
</feature>
<dbReference type="Pfam" id="PF13440">
    <property type="entry name" value="Polysacc_synt_3"/>
    <property type="match status" value="1"/>
</dbReference>
<keyword evidence="3" id="KW-1003">Cell membrane</keyword>
<dbReference type="PANTHER" id="PTHR30250">
    <property type="entry name" value="PST FAMILY PREDICTED COLANIC ACID TRANSPORTER"/>
    <property type="match status" value="1"/>
</dbReference>
<gene>
    <name evidence="8" type="ORF">PV02_06570</name>
</gene>
<feature type="transmembrane region" description="Helical" evidence="7">
    <location>
        <begin position="112"/>
        <end position="131"/>
    </location>
</feature>
<evidence type="ECO:0008006" key="10">
    <source>
        <dbReference type="Google" id="ProtNLM"/>
    </source>
</evidence>
<keyword evidence="6 7" id="KW-0472">Membrane</keyword>
<dbReference type="PANTHER" id="PTHR30250:SF10">
    <property type="entry name" value="LIPOPOLYSACCHARIDE BIOSYNTHESIS PROTEIN WZXC"/>
    <property type="match status" value="1"/>
</dbReference>
<keyword evidence="4 7" id="KW-0812">Transmembrane</keyword>
<dbReference type="InterPro" id="IPR050833">
    <property type="entry name" value="Poly_Biosynth_Transport"/>
</dbReference>
<feature type="transmembrane region" description="Helical" evidence="7">
    <location>
        <begin position="444"/>
        <end position="466"/>
    </location>
</feature>
<evidence type="ECO:0000256" key="1">
    <source>
        <dbReference type="ARBA" id="ARBA00004651"/>
    </source>
</evidence>
<organism evidence="8 9">
    <name type="scientific">Methanolobus chelungpuianus</name>
    <dbReference type="NCBI Taxonomy" id="502115"/>
    <lineage>
        <taxon>Archaea</taxon>
        <taxon>Methanobacteriati</taxon>
        <taxon>Methanobacteriota</taxon>
        <taxon>Stenosarchaea group</taxon>
        <taxon>Methanomicrobia</taxon>
        <taxon>Methanosarcinales</taxon>
        <taxon>Methanosarcinaceae</taxon>
        <taxon>Methanolobus</taxon>
    </lineage>
</organism>
<dbReference type="AlphaFoldDB" id="A0AAE3HAI3"/>
<feature type="transmembrane region" description="Helical" evidence="7">
    <location>
        <begin position="411"/>
        <end position="432"/>
    </location>
</feature>
<comment type="similarity">
    <text evidence="2">Belongs to the polysaccharide synthase family.</text>
</comment>
<evidence type="ECO:0000256" key="5">
    <source>
        <dbReference type="ARBA" id="ARBA00022989"/>
    </source>
</evidence>
<sequence>MSIAKKAVHGIAWVTLTALLIRIFETIAQLVLARLLDPADFGLIAIGLLAINTMSIFRDMGFGAALIHRKEDPDYIAANTSFILIPIFATILLVIAYFSAPYMAVFFDNSEVSPIIRVLALTFLISSFGTVPSILLEKELEFKKKVIPETLPRLGYAIVAILFAFYGYGVWSLVYGQITSAVLTTALIWIVSDWRPHLMFDKNVTKELFKYGKHILGASIIIFLITNVDDALVGRVLGIEELGFYTLAYTISNLPATQITHLIGRVMFPTYSKLQHDIDKLKSIYLKSITFISMLSIPTSIGILLIAPSFITFILGEKWTPAIPALQILCFYGLFRSIAATSGSLFQAIGKPIVLMKTSIMQLVLMLLLFPVFYRYGITGISVAVTIPLFIITLLQLHIITTVLKISLNDIASILAFNFSSAFFMVIWFVVADSVLLSTLNEKPIIKMSSLIITSVVIYFLSIYILNKKSLEELKTMFKSI</sequence>
<keyword evidence="9" id="KW-1185">Reference proteome</keyword>
<evidence type="ECO:0000256" key="7">
    <source>
        <dbReference type="SAM" id="Phobius"/>
    </source>
</evidence>
<evidence type="ECO:0000256" key="4">
    <source>
        <dbReference type="ARBA" id="ARBA00022692"/>
    </source>
</evidence>
<comment type="subcellular location">
    <subcellularLocation>
        <location evidence="1">Cell membrane</location>
        <topology evidence="1">Multi-pass membrane protein</topology>
    </subcellularLocation>
</comment>
<comment type="caution">
    <text evidence="8">The sequence shown here is derived from an EMBL/GenBank/DDBJ whole genome shotgun (WGS) entry which is preliminary data.</text>
</comment>
<evidence type="ECO:0000256" key="2">
    <source>
        <dbReference type="ARBA" id="ARBA00007430"/>
    </source>
</evidence>
<feature type="transmembrane region" description="Helical" evidence="7">
    <location>
        <begin position="322"/>
        <end position="342"/>
    </location>
</feature>
<dbReference type="EMBL" id="JTEO01000004">
    <property type="protein sequence ID" value="MCQ6962761.1"/>
    <property type="molecule type" value="Genomic_DNA"/>
</dbReference>
<evidence type="ECO:0000256" key="6">
    <source>
        <dbReference type="ARBA" id="ARBA00023136"/>
    </source>
</evidence>
<dbReference type="RefSeq" id="WP_256622596.1">
    <property type="nucleotide sequence ID" value="NZ_JTEO01000004.1"/>
</dbReference>
<dbReference type="Proteomes" id="UP001206983">
    <property type="component" value="Unassembled WGS sequence"/>
</dbReference>
<name>A0AAE3HAI3_9EURY</name>
<evidence type="ECO:0000313" key="9">
    <source>
        <dbReference type="Proteomes" id="UP001206983"/>
    </source>
</evidence>
<evidence type="ECO:0000313" key="8">
    <source>
        <dbReference type="EMBL" id="MCQ6962761.1"/>
    </source>
</evidence>
<keyword evidence="5 7" id="KW-1133">Transmembrane helix</keyword>
<feature type="transmembrane region" description="Helical" evidence="7">
    <location>
        <begin position="43"/>
        <end position="67"/>
    </location>
</feature>
<dbReference type="GO" id="GO:0005886">
    <property type="term" value="C:plasma membrane"/>
    <property type="evidence" value="ECO:0007669"/>
    <property type="project" value="UniProtKB-SubCell"/>
</dbReference>
<accession>A0AAE3HAI3</accession>
<feature type="transmembrane region" description="Helical" evidence="7">
    <location>
        <begin position="151"/>
        <end position="168"/>
    </location>
</feature>
<protein>
    <recommendedName>
        <fullName evidence="10">Lipopolysaccharide biosynthesis protein</fullName>
    </recommendedName>
</protein>
<feature type="transmembrane region" description="Helical" evidence="7">
    <location>
        <begin position="174"/>
        <end position="191"/>
    </location>
</feature>
<feature type="transmembrane region" description="Helical" evidence="7">
    <location>
        <begin position="79"/>
        <end position="100"/>
    </location>
</feature>